<keyword evidence="2" id="KW-0808">Transferase</keyword>
<proteinExistence type="inferred from homology"/>
<dbReference type="Gene3D" id="3.40.50.150">
    <property type="entry name" value="Vaccinia Virus protein VP39"/>
    <property type="match status" value="1"/>
</dbReference>
<dbReference type="Pfam" id="PF01596">
    <property type="entry name" value="Methyltransf_3"/>
    <property type="match status" value="1"/>
</dbReference>
<dbReference type="EMBL" id="JAKWFO010000004">
    <property type="protein sequence ID" value="KAI9637554.1"/>
    <property type="molecule type" value="Genomic_DNA"/>
</dbReference>
<dbReference type="InterPro" id="IPR050362">
    <property type="entry name" value="Cation-dep_OMT"/>
</dbReference>
<protein>
    <submittedName>
        <fullName evidence="5">O-methyltransferase-domain-containing protein</fullName>
    </submittedName>
</protein>
<evidence type="ECO:0000256" key="2">
    <source>
        <dbReference type="ARBA" id="ARBA00022679"/>
    </source>
</evidence>
<dbReference type="InterPro" id="IPR002935">
    <property type="entry name" value="SAM_O-MeTrfase"/>
</dbReference>
<dbReference type="PANTHER" id="PTHR10509">
    <property type="entry name" value="O-METHYLTRANSFERASE-RELATED"/>
    <property type="match status" value="1"/>
</dbReference>
<keyword evidence="3" id="KW-0949">S-adenosyl-L-methionine</keyword>
<dbReference type="Proteomes" id="UP001164286">
    <property type="component" value="Unassembled WGS sequence"/>
</dbReference>
<organism evidence="5 6">
    <name type="scientific">Dioszegia hungarica</name>
    <dbReference type="NCBI Taxonomy" id="4972"/>
    <lineage>
        <taxon>Eukaryota</taxon>
        <taxon>Fungi</taxon>
        <taxon>Dikarya</taxon>
        <taxon>Basidiomycota</taxon>
        <taxon>Agaricomycotina</taxon>
        <taxon>Tremellomycetes</taxon>
        <taxon>Tremellales</taxon>
        <taxon>Bulleribasidiaceae</taxon>
        <taxon>Dioszegia</taxon>
    </lineage>
</organism>
<comment type="similarity">
    <text evidence="4">Belongs to the class I-like SAM-binding methyltransferase superfamily. Cation-dependent O-methyltransferase family.</text>
</comment>
<keyword evidence="6" id="KW-1185">Reference proteome</keyword>
<evidence type="ECO:0000313" key="6">
    <source>
        <dbReference type="Proteomes" id="UP001164286"/>
    </source>
</evidence>
<dbReference type="RefSeq" id="XP_052947331.1">
    <property type="nucleotide sequence ID" value="XM_053092446.1"/>
</dbReference>
<evidence type="ECO:0000256" key="3">
    <source>
        <dbReference type="ARBA" id="ARBA00022691"/>
    </source>
</evidence>
<name>A0AA38HEN6_9TREE</name>
<keyword evidence="1" id="KW-0489">Methyltransferase</keyword>
<evidence type="ECO:0000256" key="1">
    <source>
        <dbReference type="ARBA" id="ARBA00022603"/>
    </source>
</evidence>
<dbReference type="InterPro" id="IPR029063">
    <property type="entry name" value="SAM-dependent_MTases_sf"/>
</dbReference>
<evidence type="ECO:0000256" key="4">
    <source>
        <dbReference type="ARBA" id="ARBA00023453"/>
    </source>
</evidence>
<reference evidence="5" key="1">
    <citation type="journal article" date="2022" name="G3 (Bethesda)">
        <title>High quality genome of the basidiomycete yeast Dioszegia hungarica PDD-24b-2 isolated from cloud water.</title>
        <authorList>
            <person name="Jarrige D."/>
            <person name="Haridas S."/>
            <person name="Bleykasten-Grosshans C."/>
            <person name="Joly M."/>
            <person name="Nadalig T."/>
            <person name="Sancelme M."/>
            <person name="Vuilleumier S."/>
            <person name="Grigoriev I.V."/>
            <person name="Amato P."/>
            <person name="Bringel F."/>
        </authorList>
    </citation>
    <scope>NUCLEOTIDE SEQUENCE</scope>
    <source>
        <strain evidence="5">PDD-24b-2</strain>
    </source>
</reference>
<dbReference type="PROSITE" id="PS51682">
    <property type="entry name" value="SAM_OMT_I"/>
    <property type="match status" value="1"/>
</dbReference>
<dbReference type="PANTHER" id="PTHR10509:SF14">
    <property type="entry name" value="CAFFEOYL-COA O-METHYLTRANSFERASE 3-RELATED"/>
    <property type="match status" value="1"/>
</dbReference>
<sequence>MEAIYSRHLLPVNRGLQGEGDTLSTTLHPDYAAEPSIARGLKRAVDAGIENMAVSAMQGQFLSVLARGIKAEKVLEIGTLAGYSTTFLARSLPSHGRLDTIQSDPLHAETARRNFIDSALIPLPTVHVGNALELLRDPKGAFANPPGTSEGLPADERGYDLCFIDADKTNYFGYWIEYLRLTRKGGLVVIDNAIQDGSGFAIAVKL</sequence>
<gene>
    <name evidence="5" type="ORF">MKK02DRAFT_43479</name>
</gene>
<evidence type="ECO:0000313" key="5">
    <source>
        <dbReference type="EMBL" id="KAI9637554.1"/>
    </source>
</evidence>
<dbReference type="SUPFAM" id="SSF53335">
    <property type="entry name" value="S-adenosyl-L-methionine-dependent methyltransferases"/>
    <property type="match status" value="1"/>
</dbReference>
<dbReference type="GO" id="GO:0008171">
    <property type="term" value="F:O-methyltransferase activity"/>
    <property type="evidence" value="ECO:0007669"/>
    <property type="project" value="InterPro"/>
</dbReference>
<dbReference type="GO" id="GO:0032259">
    <property type="term" value="P:methylation"/>
    <property type="evidence" value="ECO:0007669"/>
    <property type="project" value="UniProtKB-KW"/>
</dbReference>
<dbReference type="GO" id="GO:0008757">
    <property type="term" value="F:S-adenosylmethionine-dependent methyltransferase activity"/>
    <property type="evidence" value="ECO:0007669"/>
    <property type="project" value="TreeGrafter"/>
</dbReference>
<comment type="caution">
    <text evidence="5">The sequence shown here is derived from an EMBL/GenBank/DDBJ whole genome shotgun (WGS) entry which is preliminary data.</text>
</comment>
<dbReference type="AlphaFoldDB" id="A0AA38HEN6"/>
<accession>A0AA38HEN6</accession>
<dbReference type="GeneID" id="77731651"/>